<feature type="domain" description="Response regulatory" evidence="8">
    <location>
        <begin position="14"/>
        <end position="127"/>
    </location>
</feature>
<dbReference type="InterPro" id="IPR001789">
    <property type="entry name" value="Sig_transdc_resp-reg_receiver"/>
</dbReference>
<dbReference type="SMART" id="SM00862">
    <property type="entry name" value="Trans_reg_C"/>
    <property type="match status" value="1"/>
</dbReference>
<protein>
    <submittedName>
        <fullName evidence="10">DNA-binding response regulator</fullName>
    </submittedName>
</protein>
<evidence type="ECO:0000313" key="10">
    <source>
        <dbReference type="EMBL" id="GEM49153.1"/>
    </source>
</evidence>
<dbReference type="SMART" id="SM00448">
    <property type="entry name" value="REC"/>
    <property type="match status" value="1"/>
</dbReference>
<feature type="modified residue" description="4-aspartylphosphate" evidence="6">
    <location>
        <position position="63"/>
    </location>
</feature>
<dbReference type="PROSITE" id="PS50110">
    <property type="entry name" value="RESPONSE_REGULATORY"/>
    <property type="match status" value="1"/>
</dbReference>
<dbReference type="SUPFAM" id="SSF46894">
    <property type="entry name" value="C-terminal effector domain of the bipartite response regulators"/>
    <property type="match status" value="1"/>
</dbReference>
<evidence type="ECO:0000256" key="7">
    <source>
        <dbReference type="PROSITE-ProRule" id="PRU01091"/>
    </source>
</evidence>
<dbReference type="InterPro" id="IPR039420">
    <property type="entry name" value="WalR-like"/>
</dbReference>
<dbReference type="RefSeq" id="WP_146889165.1">
    <property type="nucleotide sequence ID" value="NZ_BJXB01000029.1"/>
</dbReference>
<dbReference type="AlphaFoldDB" id="A0A511N8I2"/>
<dbReference type="GO" id="GO:0006355">
    <property type="term" value="P:regulation of DNA-templated transcription"/>
    <property type="evidence" value="ECO:0007669"/>
    <property type="project" value="InterPro"/>
</dbReference>
<keyword evidence="4 7" id="KW-0238">DNA-binding</keyword>
<evidence type="ECO:0000256" key="1">
    <source>
        <dbReference type="ARBA" id="ARBA00022553"/>
    </source>
</evidence>
<dbReference type="Proteomes" id="UP000321306">
    <property type="component" value="Unassembled WGS sequence"/>
</dbReference>
<dbReference type="Gene3D" id="3.40.50.2300">
    <property type="match status" value="1"/>
</dbReference>
<dbReference type="InterPro" id="IPR036388">
    <property type="entry name" value="WH-like_DNA-bd_sf"/>
</dbReference>
<keyword evidence="11" id="KW-1185">Reference proteome</keyword>
<dbReference type="PANTHER" id="PTHR48111:SF1">
    <property type="entry name" value="TWO-COMPONENT RESPONSE REGULATOR ORR33"/>
    <property type="match status" value="1"/>
</dbReference>
<dbReference type="Pfam" id="PF00486">
    <property type="entry name" value="Trans_reg_C"/>
    <property type="match status" value="1"/>
</dbReference>
<dbReference type="FunFam" id="3.40.50.2300:FF:000001">
    <property type="entry name" value="DNA-binding response regulator PhoB"/>
    <property type="match status" value="1"/>
</dbReference>
<evidence type="ECO:0000259" key="8">
    <source>
        <dbReference type="PROSITE" id="PS50110"/>
    </source>
</evidence>
<dbReference type="GO" id="GO:0005829">
    <property type="term" value="C:cytosol"/>
    <property type="evidence" value="ECO:0007669"/>
    <property type="project" value="TreeGrafter"/>
</dbReference>
<evidence type="ECO:0000256" key="5">
    <source>
        <dbReference type="ARBA" id="ARBA00023163"/>
    </source>
</evidence>
<dbReference type="Gene3D" id="1.10.10.10">
    <property type="entry name" value="Winged helix-like DNA-binding domain superfamily/Winged helix DNA-binding domain"/>
    <property type="match status" value="1"/>
</dbReference>
<dbReference type="PROSITE" id="PS51755">
    <property type="entry name" value="OMPR_PHOB"/>
    <property type="match status" value="1"/>
</dbReference>
<dbReference type="EMBL" id="BJXB01000029">
    <property type="protein sequence ID" value="GEM49153.1"/>
    <property type="molecule type" value="Genomic_DNA"/>
</dbReference>
<dbReference type="InterPro" id="IPR001867">
    <property type="entry name" value="OmpR/PhoB-type_DNA-bd"/>
</dbReference>
<dbReference type="InterPro" id="IPR016032">
    <property type="entry name" value="Sig_transdc_resp-reg_C-effctor"/>
</dbReference>
<evidence type="ECO:0000256" key="6">
    <source>
        <dbReference type="PROSITE-ProRule" id="PRU00169"/>
    </source>
</evidence>
<proteinExistence type="predicted"/>
<dbReference type="GO" id="GO:0000156">
    <property type="term" value="F:phosphorelay response regulator activity"/>
    <property type="evidence" value="ECO:0007669"/>
    <property type="project" value="TreeGrafter"/>
</dbReference>
<keyword evidence="5" id="KW-0804">Transcription</keyword>
<evidence type="ECO:0000256" key="2">
    <source>
        <dbReference type="ARBA" id="ARBA00023012"/>
    </source>
</evidence>
<dbReference type="SUPFAM" id="SSF52172">
    <property type="entry name" value="CheY-like"/>
    <property type="match status" value="1"/>
</dbReference>
<dbReference type="CDD" id="cd17574">
    <property type="entry name" value="REC_OmpR"/>
    <property type="match status" value="1"/>
</dbReference>
<name>A0A511N8I2_DEIC1</name>
<evidence type="ECO:0000256" key="4">
    <source>
        <dbReference type="ARBA" id="ARBA00023125"/>
    </source>
</evidence>
<dbReference type="GO" id="GO:0000976">
    <property type="term" value="F:transcription cis-regulatory region binding"/>
    <property type="evidence" value="ECO:0007669"/>
    <property type="project" value="TreeGrafter"/>
</dbReference>
<dbReference type="PANTHER" id="PTHR48111">
    <property type="entry name" value="REGULATOR OF RPOS"/>
    <property type="match status" value="1"/>
</dbReference>
<feature type="domain" description="OmpR/PhoB-type" evidence="9">
    <location>
        <begin position="141"/>
        <end position="240"/>
    </location>
</feature>
<dbReference type="Pfam" id="PF00072">
    <property type="entry name" value="Response_reg"/>
    <property type="match status" value="1"/>
</dbReference>
<comment type="caution">
    <text evidence="10">The sequence shown here is derived from an EMBL/GenBank/DDBJ whole genome shotgun (WGS) entry which is preliminary data.</text>
</comment>
<gene>
    <name evidence="10" type="ORF">DC3_47880</name>
</gene>
<feature type="DNA-binding region" description="OmpR/PhoB-type" evidence="7">
    <location>
        <begin position="141"/>
        <end position="240"/>
    </location>
</feature>
<keyword evidence="3" id="KW-0805">Transcription regulation</keyword>
<reference evidence="10 11" key="1">
    <citation type="submission" date="2019-07" db="EMBL/GenBank/DDBJ databases">
        <title>Whole genome shotgun sequence of Deinococcus cellulosilyticus NBRC 106333.</title>
        <authorList>
            <person name="Hosoyama A."/>
            <person name="Uohara A."/>
            <person name="Ohji S."/>
            <person name="Ichikawa N."/>
        </authorList>
    </citation>
    <scope>NUCLEOTIDE SEQUENCE [LARGE SCALE GENOMIC DNA]</scope>
    <source>
        <strain evidence="10 11">NBRC 106333</strain>
    </source>
</reference>
<evidence type="ECO:0000256" key="3">
    <source>
        <dbReference type="ARBA" id="ARBA00023015"/>
    </source>
</evidence>
<evidence type="ECO:0000259" key="9">
    <source>
        <dbReference type="PROSITE" id="PS51755"/>
    </source>
</evidence>
<evidence type="ECO:0000313" key="11">
    <source>
        <dbReference type="Proteomes" id="UP000321306"/>
    </source>
</evidence>
<sequence length="240" mass="26849">MKGISVTAKMWGVKVLIIDDEQKLGGLLAENLQEFGLEVKVWPTGEGALEQFHLFKPDLVVLDVMLPGVDGFTLCRKIRQESLTPIIMLTSRSAENDRIVGLELGADDYVVKPFSLRELVARVRTQLRRQEALRQVQASPGRRLSVLDCTVDLDGRTVQVKGAPVEVTRREFELLHCLMEHPGRVFTRNQLIERVWGGQFEGFDRSVDALVRRLKEHLGKGALLSGAIVAVRGVGYKLQP</sequence>
<accession>A0A511N8I2</accession>
<keyword evidence="2" id="KW-0902">Two-component regulatory system</keyword>
<keyword evidence="1 6" id="KW-0597">Phosphoprotein</keyword>
<dbReference type="CDD" id="cd00383">
    <property type="entry name" value="trans_reg_C"/>
    <property type="match status" value="1"/>
</dbReference>
<dbReference type="OrthoDB" id="9790454at2"/>
<dbReference type="GO" id="GO:0032993">
    <property type="term" value="C:protein-DNA complex"/>
    <property type="evidence" value="ECO:0007669"/>
    <property type="project" value="TreeGrafter"/>
</dbReference>
<dbReference type="InterPro" id="IPR011006">
    <property type="entry name" value="CheY-like_superfamily"/>
</dbReference>
<dbReference type="Gene3D" id="6.10.250.690">
    <property type="match status" value="1"/>
</dbReference>
<organism evidence="10 11">
    <name type="scientific">Deinococcus cellulosilyticus (strain DSM 18568 / NBRC 106333 / KACC 11606 / 5516J-15)</name>
    <dbReference type="NCBI Taxonomy" id="1223518"/>
    <lineage>
        <taxon>Bacteria</taxon>
        <taxon>Thermotogati</taxon>
        <taxon>Deinococcota</taxon>
        <taxon>Deinococci</taxon>
        <taxon>Deinococcales</taxon>
        <taxon>Deinococcaceae</taxon>
        <taxon>Deinococcus</taxon>
    </lineage>
</organism>